<keyword evidence="2" id="KW-0249">Electron transport</keyword>
<dbReference type="PRINTS" id="PR00421">
    <property type="entry name" value="THIOREDOXIN"/>
</dbReference>
<dbReference type="InterPro" id="IPR011990">
    <property type="entry name" value="TPR-like_helical_dom_sf"/>
</dbReference>
<dbReference type="InterPro" id="IPR036249">
    <property type="entry name" value="Thioredoxin-like_sf"/>
</dbReference>
<evidence type="ECO:0000256" key="4">
    <source>
        <dbReference type="ARBA" id="ARBA00023284"/>
    </source>
</evidence>
<evidence type="ECO:0000259" key="5">
    <source>
        <dbReference type="PROSITE" id="PS51352"/>
    </source>
</evidence>
<reference evidence="7" key="1">
    <citation type="journal article" date="2019" name="Int. J. Syst. Evol. Microbiol.">
        <title>The Global Catalogue of Microorganisms (GCM) 10K type strain sequencing project: providing services to taxonomists for standard genome sequencing and annotation.</title>
        <authorList>
            <consortium name="The Broad Institute Genomics Platform"/>
            <consortium name="The Broad Institute Genome Sequencing Center for Infectious Disease"/>
            <person name="Wu L."/>
            <person name="Ma J."/>
        </authorList>
    </citation>
    <scope>NUCLEOTIDE SEQUENCE [LARGE SCALE GENOMIC DNA]</scope>
    <source>
        <strain evidence="7">JCM 15503</strain>
    </source>
</reference>
<evidence type="ECO:0000256" key="2">
    <source>
        <dbReference type="ARBA" id="ARBA00022982"/>
    </source>
</evidence>
<dbReference type="RefSeq" id="WP_141285832.1">
    <property type="nucleotide sequence ID" value="NZ_BAAAEW010000026.1"/>
</dbReference>
<gene>
    <name evidence="6" type="primary">trxA_2</name>
    <name evidence="6" type="ORF">GCM10009107_40510</name>
</gene>
<dbReference type="InterPro" id="IPR017937">
    <property type="entry name" value="Thioredoxin_CS"/>
</dbReference>
<keyword evidence="3" id="KW-1015">Disulfide bond</keyword>
<dbReference type="Gene3D" id="1.25.40.10">
    <property type="entry name" value="Tetratricopeptide repeat domain"/>
    <property type="match status" value="1"/>
</dbReference>
<evidence type="ECO:0000313" key="6">
    <source>
        <dbReference type="EMBL" id="GAA0759247.1"/>
    </source>
</evidence>
<keyword evidence="1" id="KW-0813">Transport</keyword>
<dbReference type="Proteomes" id="UP001500279">
    <property type="component" value="Unassembled WGS sequence"/>
</dbReference>
<dbReference type="SUPFAM" id="SSF52833">
    <property type="entry name" value="Thioredoxin-like"/>
    <property type="match status" value="1"/>
</dbReference>
<organism evidence="6 7">
    <name type="scientific">Ideonella azotifigens</name>
    <dbReference type="NCBI Taxonomy" id="513160"/>
    <lineage>
        <taxon>Bacteria</taxon>
        <taxon>Pseudomonadati</taxon>
        <taxon>Pseudomonadota</taxon>
        <taxon>Betaproteobacteria</taxon>
        <taxon>Burkholderiales</taxon>
        <taxon>Sphaerotilaceae</taxon>
        <taxon>Ideonella</taxon>
    </lineage>
</organism>
<protein>
    <submittedName>
        <fullName evidence="6">Thioredoxin</fullName>
    </submittedName>
</protein>
<dbReference type="CDD" id="cd02956">
    <property type="entry name" value="ybbN"/>
    <property type="match status" value="1"/>
</dbReference>
<name>A0ABP3VLU6_9BURK</name>
<dbReference type="Pfam" id="PF14561">
    <property type="entry name" value="TPR_20"/>
    <property type="match status" value="1"/>
</dbReference>
<keyword evidence="4" id="KW-0676">Redox-active center</keyword>
<dbReference type="PROSITE" id="PS51352">
    <property type="entry name" value="THIOREDOXIN_2"/>
    <property type="match status" value="1"/>
</dbReference>
<dbReference type="Gene3D" id="3.40.30.10">
    <property type="entry name" value="Glutaredoxin"/>
    <property type="match status" value="1"/>
</dbReference>
<keyword evidence="7" id="KW-1185">Reference proteome</keyword>
<evidence type="ECO:0000256" key="1">
    <source>
        <dbReference type="ARBA" id="ARBA00022448"/>
    </source>
</evidence>
<dbReference type="EMBL" id="BAAAEW010000026">
    <property type="protein sequence ID" value="GAA0759247.1"/>
    <property type="molecule type" value="Genomic_DNA"/>
</dbReference>
<dbReference type="PROSITE" id="PS00194">
    <property type="entry name" value="THIOREDOXIN_1"/>
    <property type="match status" value="1"/>
</dbReference>
<sequence length="320" mass="35081">MIDITIENFQAELIEASMQQPVLLDIWAPWCGPCKSLSPVLEKLETDYEGRFLLAKLNSDEQPEIAGQLSQAFGVRSIPFCVMFSQGQPVDGFVGALPEAQIREFLAKHVPTEHELVAEAEVEEAEQLMAEGGDVQDVLAKLQEAVAIDPANDTARLDYLKLLLSLAGDEPARIAQARHAFEPAAAKVLSDTRFSAVEHWLKAAEAMAQARPRAELDAAIAANKRDFDARFERAQQLLVAGEPTAAMDELLEILMRDKAWNQDLARKTYVAILELMTKPAPKAAAEAATKGTLEIAGKAAVTSSDPVLDQYRRKLSMVLF</sequence>
<evidence type="ECO:0000256" key="3">
    <source>
        <dbReference type="ARBA" id="ARBA00023157"/>
    </source>
</evidence>
<proteinExistence type="predicted"/>
<dbReference type="Pfam" id="PF00085">
    <property type="entry name" value="Thioredoxin"/>
    <property type="match status" value="1"/>
</dbReference>
<dbReference type="InterPro" id="IPR013766">
    <property type="entry name" value="Thioredoxin_domain"/>
</dbReference>
<feature type="domain" description="Thioredoxin" evidence="5">
    <location>
        <begin position="1"/>
        <end position="111"/>
    </location>
</feature>
<dbReference type="PANTHER" id="PTHR45663:SF11">
    <property type="entry name" value="GEO12009P1"/>
    <property type="match status" value="1"/>
</dbReference>
<evidence type="ECO:0000313" key="7">
    <source>
        <dbReference type="Proteomes" id="UP001500279"/>
    </source>
</evidence>
<accession>A0ABP3VLU6</accession>
<comment type="caution">
    <text evidence="6">The sequence shown here is derived from an EMBL/GenBank/DDBJ whole genome shotgun (WGS) entry which is preliminary data.</text>
</comment>
<dbReference type="PANTHER" id="PTHR45663">
    <property type="entry name" value="GEO12009P1"/>
    <property type="match status" value="1"/>
</dbReference>